<evidence type="ECO:0000313" key="1">
    <source>
        <dbReference type="EMBL" id="QIN93626.1"/>
    </source>
</evidence>
<dbReference type="KEGG" id="vg:62974269"/>
<reference evidence="1 2" key="1">
    <citation type="submission" date="2020-02" db="EMBL/GenBank/DDBJ databases">
        <authorList>
            <person name="Merkhofer E.C."/>
            <person name="Bhalla S."/>
            <person name="Bricker J.S."/>
            <person name="Brissette I."/>
            <person name="Cavasco M."/>
            <person name="Coleman S."/>
            <person name="Katsanos J."/>
            <person name="Mckinney A."/>
            <person name="Tibbets T."/>
            <person name="Garlena R.A."/>
            <person name="Russell D.A."/>
            <person name="Pope W.H."/>
            <person name="Jacobs-Sera D."/>
            <person name="Hatfull G.F."/>
        </authorList>
    </citation>
    <scope>NUCLEOTIDE SEQUENCE [LARGE SCALE GENOMIC DNA]</scope>
</reference>
<proteinExistence type="predicted"/>
<dbReference type="EMBL" id="MT024859">
    <property type="protein sequence ID" value="QIN93626.1"/>
    <property type="molecule type" value="Genomic_DNA"/>
</dbReference>
<sequence length="102" mass="11033">MRIEIKTSAGDHGITNSEIRTVISYPALQVPLVARRPGAELMLFAAPAAANEPYIEVIADLADAGVAIVFHAMMLRRQLIVSLGLAALLPTDIYGPQRPQRK</sequence>
<dbReference type="GeneID" id="62974269"/>
<evidence type="ECO:0000313" key="2">
    <source>
        <dbReference type="Proteomes" id="UP000500788"/>
    </source>
</evidence>
<keyword evidence="2" id="KW-1185">Reference proteome</keyword>
<dbReference type="RefSeq" id="YP_010001104.1">
    <property type="nucleotide sequence ID" value="NC_053172.1"/>
</dbReference>
<accession>A0A6G8R0C2</accession>
<organism evidence="1 2">
    <name type="scientific">Gordonia phage DumpsterDude</name>
    <dbReference type="NCBI Taxonomy" id="2713262"/>
    <lineage>
        <taxon>Viruses</taxon>
        <taxon>Duplodnaviria</taxon>
        <taxon>Heunggongvirae</taxon>
        <taxon>Uroviricota</taxon>
        <taxon>Caudoviricetes</taxon>
        <taxon>Ruthyvirus</taxon>
        <taxon>Ruthyvirus dumpsterdude</taxon>
    </lineage>
</organism>
<name>A0A6G8R0C2_9CAUD</name>
<gene>
    <name evidence="1" type="primary">38</name>
    <name evidence="1" type="ORF">SEA_DUMPSTERDUDE_38</name>
</gene>
<dbReference type="Proteomes" id="UP000500788">
    <property type="component" value="Segment"/>
</dbReference>
<protein>
    <submittedName>
        <fullName evidence="1">BrnT-like toxin</fullName>
    </submittedName>
</protein>